<feature type="binding site" evidence="9">
    <location>
        <position position="256"/>
    </location>
    <ligand>
        <name>shikimate</name>
        <dbReference type="ChEBI" id="CHEBI:36208"/>
    </ligand>
</feature>
<evidence type="ECO:0000256" key="1">
    <source>
        <dbReference type="ARBA" id="ARBA00004871"/>
    </source>
</evidence>
<dbReference type="NCBIfam" id="NF001313">
    <property type="entry name" value="PRK00258.2-1"/>
    <property type="match status" value="1"/>
</dbReference>
<evidence type="ECO:0000259" key="10">
    <source>
        <dbReference type="Pfam" id="PF08501"/>
    </source>
</evidence>
<comment type="pathway">
    <text evidence="8">Aromatic compound metabolism; 3,4-dihydroxybenzoate biosynthesis; 3-dehydroquinate from D-quinate (NAD(+) route).</text>
</comment>
<feature type="binding site" evidence="9">
    <location>
        <position position="114"/>
    </location>
    <ligand>
        <name>shikimate</name>
        <dbReference type="ChEBI" id="CHEBI:36208"/>
    </ligand>
</feature>
<dbReference type="SUPFAM" id="SSF53223">
    <property type="entry name" value="Aminoacid dehydrogenase-like, N-terminal domain"/>
    <property type="match status" value="1"/>
</dbReference>
<dbReference type="GO" id="GO:0004764">
    <property type="term" value="F:shikimate 3-dehydrogenase (NADP+) activity"/>
    <property type="evidence" value="ECO:0007669"/>
    <property type="project" value="UniProtKB-UniRule"/>
</dbReference>
<dbReference type="InterPro" id="IPR013708">
    <property type="entry name" value="Shikimate_DH-bd_N"/>
</dbReference>
<dbReference type="Gene3D" id="3.40.50.720">
    <property type="entry name" value="NAD(P)-binding Rossmann-like Domain"/>
    <property type="match status" value="1"/>
</dbReference>
<dbReference type="InterPro" id="IPR036291">
    <property type="entry name" value="NAD(P)-bd_dom_sf"/>
</dbReference>
<evidence type="ECO:0000259" key="11">
    <source>
        <dbReference type="Pfam" id="PF18317"/>
    </source>
</evidence>
<dbReference type="EMBL" id="JAJNUD010000008">
    <property type="protein sequence ID" value="MCD5517917.1"/>
    <property type="molecule type" value="Genomic_DNA"/>
</dbReference>
<feature type="binding site" evidence="9">
    <location>
        <position position="278"/>
    </location>
    <ligand>
        <name>NADP(+)</name>
        <dbReference type="ChEBI" id="CHEBI:58349"/>
    </ligand>
</feature>
<dbReference type="GO" id="GO:0008652">
    <property type="term" value="P:amino acid biosynthetic process"/>
    <property type="evidence" value="ECO:0007669"/>
    <property type="project" value="UniProtKB-KW"/>
</dbReference>
<dbReference type="SUPFAM" id="SSF51735">
    <property type="entry name" value="NAD(P)-binding Rossmann-fold domains"/>
    <property type="match status" value="1"/>
</dbReference>
<dbReference type="GO" id="GO:0009423">
    <property type="term" value="P:chorismate biosynthetic process"/>
    <property type="evidence" value="ECO:0007669"/>
    <property type="project" value="UniProtKB-UniRule"/>
</dbReference>
<dbReference type="InterPro" id="IPR022893">
    <property type="entry name" value="Shikimate_DH_fam"/>
</dbReference>
<keyword evidence="3 9" id="KW-0521">NADP</keyword>
<reference evidence="12 13" key="1">
    <citation type="submission" date="2021-12" db="EMBL/GenBank/DDBJ databases">
        <title>Antimicrobial susceptibility of Lactobacillus delbrueckii subsp. lactis obtained from milk products and other habitats.</title>
        <authorList>
            <person name="Shani N."/>
        </authorList>
    </citation>
    <scope>NUCLEOTIDE SEQUENCE [LARGE SCALE GENOMIC DNA]</scope>
    <source>
        <strain evidence="12 13">CIRM BIA 266</strain>
    </source>
</reference>
<keyword evidence="4 9" id="KW-0560">Oxidoreductase</keyword>
<dbReference type="PANTHER" id="PTHR21089">
    <property type="entry name" value="SHIKIMATE DEHYDROGENASE"/>
    <property type="match status" value="1"/>
</dbReference>
<comment type="catalytic activity">
    <reaction evidence="6">
        <text>L-quinate + NAD(+) = 3-dehydroquinate + NADH + H(+)</text>
        <dbReference type="Rhea" id="RHEA:22364"/>
        <dbReference type="ChEBI" id="CHEBI:15378"/>
        <dbReference type="ChEBI" id="CHEBI:29751"/>
        <dbReference type="ChEBI" id="CHEBI:32364"/>
        <dbReference type="ChEBI" id="CHEBI:57540"/>
        <dbReference type="ChEBI" id="CHEBI:57945"/>
        <dbReference type="EC" id="1.1.1.24"/>
    </reaction>
</comment>
<keyword evidence="5 9" id="KW-0057">Aromatic amino acid biosynthesis</keyword>
<dbReference type="FunFam" id="3.40.50.720:FF:000086">
    <property type="entry name" value="Quinate/shikimate dehydrogenase"/>
    <property type="match status" value="1"/>
</dbReference>
<dbReference type="PANTHER" id="PTHR21089:SF1">
    <property type="entry name" value="BIFUNCTIONAL 3-DEHYDROQUINATE DEHYDRATASE_SHIKIMATE DEHYDROGENASE, CHLOROPLASTIC"/>
    <property type="match status" value="1"/>
</dbReference>
<feature type="active site" description="Proton acceptor" evidence="9">
    <location>
        <position position="93"/>
    </location>
</feature>
<evidence type="ECO:0000256" key="2">
    <source>
        <dbReference type="ARBA" id="ARBA00022605"/>
    </source>
</evidence>
<comment type="catalytic activity">
    <reaction evidence="9">
        <text>shikimate + NADP(+) = 3-dehydroshikimate + NADPH + H(+)</text>
        <dbReference type="Rhea" id="RHEA:17737"/>
        <dbReference type="ChEBI" id="CHEBI:15378"/>
        <dbReference type="ChEBI" id="CHEBI:16630"/>
        <dbReference type="ChEBI" id="CHEBI:36208"/>
        <dbReference type="ChEBI" id="CHEBI:57783"/>
        <dbReference type="ChEBI" id="CHEBI:58349"/>
        <dbReference type="EC" id="1.1.1.25"/>
    </reaction>
</comment>
<accession>A0ABD4SAP4</accession>
<comment type="caution">
    <text evidence="12">The sequence shown here is derived from an EMBL/GenBank/DDBJ whole genome shotgun (WGS) entry which is preliminary data.</text>
</comment>
<evidence type="ECO:0000256" key="8">
    <source>
        <dbReference type="ARBA" id="ARBA00060613"/>
    </source>
</evidence>
<protein>
    <recommendedName>
        <fullName evidence="9">Shikimate dehydrogenase (NADP(+))</fullName>
        <shortName evidence="9">SDH</shortName>
        <ecNumber evidence="9">1.1.1.25</ecNumber>
    </recommendedName>
</protein>
<sequence length="311" mass="34237">MADERNNEIEETKIQGVNGPITGWLDGHTILVGLMAYPIRHTMSPTMHNNAFAKLGLNGAYLCFEIDNEKLPGAIDAIRTLDMRGSNISMPNKKKVIPYLDKLDKTSQMCDAVNTIVNEHGVLTGYTTDGMGWLRALKKDGQDVKGKIITLAGAGGAATPIAVTASLEGAKEIRIFNLDDDKWAQAVKNVETINKETDCVASVHHLEDKEDFKQSIAESDIYCDATSVGMNPLQDQTLVEDPSWFHEDMVVSDTVYAPRKTKLMEVAEKAGVKHIYNGIGMMIEQGAAAFKLWTGKEMPTDYIQEIMDANK</sequence>
<dbReference type="HAMAP" id="MF_00222">
    <property type="entry name" value="Shikimate_DH_AroE"/>
    <property type="match status" value="1"/>
</dbReference>
<dbReference type="InterPro" id="IPR011342">
    <property type="entry name" value="Shikimate_DH"/>
</dbReference>
<evidence type="ECO:0000256" key="6">
    <source>
        <dbReference type="ARBA" id="ARBA00051639"/>
    </source>
</evidence>
<feature type="domain" description="Shikimate dehydrogenase substrate binding N-terminal" evidence="10">
    <location>
        <begin position="34"/>
        <end position="116"/>
    </location>
</feature>
<feature type="binding site" evidence="9">
    <location>
        <begin position="42"/>
        <end position="44"/>
    </location>
    <ligand>
        <name>shikimate</name>
        <dbReference type="ChEBI" id="CHEBI:36208"/>
    </ligand>
</feature>
<dbReference type="AlphaFoldDB" id="A0ABD4SAP4"/>
<comment type="similarity">
    <text evidence="9">Belongs to the shikimate dehydrogenase family.</text>
</comment>
<organism evidence="12 13">
    <name type="scientific">Lactobacillus delbrueckii subsp. allosunkii</name>
    <dbReference type="NCBI Taxonomy" id="1050107"/>
    <lineage>
        <taxon>Bacteria</taxon>
        <taxon>Bacillati</taxon>
        <taxon>Bacillota</taxon>
        <taxon>Bacilli</taxon>
        <taxon>Lactobacillales</taxon>
        <taxon>Lactobacillaceae</taxon>
        <taxon>Lactobacillus</taxon>
    </lineage>
</organism>
<comment type="pathway">
    <text evidence="1 9">Metabolic intermediate biosynthesis; chorismate biosynthesis; chorismate from D-erythrose 4-phosphate and phosphoenolpyruvate: step 4/7.</text>
</comment>
<gene>
    <name evidence="9" type="primary">aroE</name>
    <name evidence="12" type="ORF">LOB39_04900</name>
</gene>
<feature type="binding site" evidence="9">
    <location>
        <position position="285"/>
    </location>
    <ligand>
        <name>shikimate</name>
        <dbReference type="ChEBI" id="CHEBI:36208"/>
    </ligand>
</feature>
<dbReference type="NCBIfam" id="TIGR00507">
    <property type="entry name" value="aroE"/>
    <property type="match status" value="1"/>
</dbReference>
<evidence type="ECO:0000256" key="3">
    <source>
        <dbReference type="ARBA" id="ARBA00022857"/>
    </source>
</evidence>
<feature type="domain" description="SDH C-terminal" evidence="11">
    <location>
        <begin position="278"/>
        <end position="305"/>
    </location>
</feature>
<dbReference type="EC" id="1.1.1.25" evidence="9"/>
<comment type="subunit">
    <text evidence="9">Homodimer.</text>
</comment>
<dbReference type="RefSeq" id="WP_003612435.1">
    <property type="nucleotide sequence ID" value="NZ_JAJNUD010000008.1"/>
</dbReference>
<evidence type="ECO:0000256" key="9">
    <source>
        <dbReference type="HAMAP-Rule" id="MF_00222"/>
    </source>
</evidence>
<evidence type="ECO:0000256" key="4">
    <source>
        <dbReference type="ARBA" id="ARBA00023002"/>
    </source>
</evidence>
<dbReference type="GO" id="GO:0030266">
    <property type="term" value="F:quinate 3-dehydrogenase (NAD+) activity"/>
    <property type="evidence" value="ECO:0007669"/>
    <property type="project" value="UniProtKB-EC"/>
</dbReference>
<feature type="binding site" evidence="9">
    <location>
        <position position="89"/>
    </location>
    <ligand>
        <name>shikimate</name>
        <dbReference type="ChEBI" id="CHEBI:36208"/>
    </ligand>
</feature>
<dbReference type="InterPro" id="IPR046346">
    <property type="entry name" value="Aminoacid_DH-like_N_sf"/>
</dbReference>
<feature type="binding site" evidence="9">
    <location>
        <position position="254"/>
    </location>
    <ligand>
        <name>NADP(+)</name>
        <dbReference type="ChEBI" id="CHEBI:58349"/>
    </ligand>
</feature>
<evidence type="ECO:0000256" key="7">
    <source>
        <dbReference type="ARBA" id="ARBA00052329"/>
    </source>
</evidence>
<dbReference type="GO" id="GO:0019632">
    <property type="term" value="P:shikimate metabolic process"/>
    <property type="evidence" value="ECO:0007669"/>
    <property type="project" value="UniProtKB-ARBA"/>
</dbReference>
<dbReference type="CDD" id="cd01065">
    <property type="entry name" value="NAD_bind_Shikimate_DH"/>
    <property type="match status" value="1"/>
</dbReference>
<feature type="binding site" evidence="9">
    <location>
        <position position="129"/>
    </location>
    <ligand>
        <name>shikimate</name>
        <dbReference type="ChEBI" id="CHEBI:36208"/>
    </ligand>
</feature>
<name>A0ABD4SAP4_9LACO</name>
<dbReference type="GO" id="GO:0009073">
    <property type="term" value="P:aromatic amino acid family biosynthetic process"/>
    <property type="evidence" value="ECO:0007669"/>
    <property type="project" value="UniProtKB-KW"/>
</dbReference>
<dbReference type="Proteomes" id="UP001320314">
    <property type="component" value="Unassembled WGS sequence"/>
</dbReference>
<dbReference type="Pfam" id="PF18317">
    <property type="entry name" value="SDH_C"/>
    <property type="match status" value="1"/>
</dbReference>
<evidence type="ECO:0000313" key="12">
    <source>
        <dbReference type="EMBL" id="MCD5517917.1"/>
    </source>
</evidence>
<dbReference type="InterPro" id="IPR041121">
    <property type="entry name" value="SDH_C"/>
</dbReference>
<comment type="function">
    <text evidence="9">Involved in the biosynthesis of the chorismate, which leads to the biosynthesis of aromatic amino acids. Catalyzes the reversible NADPH linked reduction of 3-dehydroshikimate (DHSA) to yield shikimate (SA).</text>
</comment>
<keyword evidence="2 9" id="KW-0028">Amino-acid biosynthesis</keyword>
<proteinExistence type="inferred from homology"/>
<dbReference type="Pfam" id="PF08501">
    <property type="entry name" value="Shikimate_dh_N"/>
    <property type="match status" value="1"/>
</dbReference>
<comment type="catalytic activity">
    <reaction evidence="7">
        <text>shikimate + NAD(+) = 3-dehydroshikimate + NADH + H(+)</text>
        <dbReference type="Rhea" id="RHEA:17741"/>
        <dbReference type="ChEBI" id="CHEBI:15378"/>
        <dbReference type="ChEBI" id="CHEBI:16630"/>
        <dbReference type="ChEBI" id="CHEBI:36208"/>
        <dbReference type="ChEBI" id="CHEBI:57540"/>
        <dbReference type="ChEBI" id="CHEBI:57945"/>
    </reaction>
</comment>
<feature type="binding site" evidence="9">
    <location>
        <begin position="153"/>
        <end position="157"/>
    </location>
    <ligand>
        <name>NADP(+)</name>
        <dbReference type="ChEBI" id="CHEBI:58349"/>
    </ligand>
</feature>
<comment type="caution">
    <text evidence="9">Lacks conserved residue(s) required for the propagation of feature annotation.</text>
</comment>
<evidence type="ECO:0000313" key="13">
    <source>
        <dbReference type="Proteomes" id="UP001320314"/>
    </source>
</evidence>
<evidence type="ECO:0000256" key="5">
    <source>
        <dbReference type="ARBA" id="ARBA00023141"/>
    </source>
</evidence>
<dbReference type="Gene3D" id="3.40.50.10860">
    <property type="entry name" value="Leucine Dehydrogenase, chain A, domain 1"/>
    <property type="match status" value="1"/>
</dbReference>